<dbReference type="AlphaFoldDB" id="A0A7W6P6Q0"/>
<reference evidence="2" key="1">
    <citation type="journal article" date="2014" name="Int. J. Syst. Evol. Microbiol.">
        <title>Complete genome of a new Firmicutes species belonging to the dominant human colonic microbiota ('Ruminococcus bicirculans') reveals two chromosomes and a selective capacity to utilize plant glucans.</title>
        <authorList>
            <consortium name="NISC Comparative Sequencing Program"/>
            <person name="Wegmann U."/>
            <person name="Louis P."/>
            <person name="Goesmann A."/>
            <person name="Henrissat B."/>
            <person name="Duncan S.H."/>
            <person name="Flint H.J."/>
        </authorList>
    </citation>
    <scope>NUCLEOTIDE SEQUENCE</scope>
    <source>
        <strain evidence="2">CGMCC 1.15287</strain>
    </source>
</reference>
<evidence type="ECO:0000313" key="2">
    <source>
        <dbReference type="EMBL" id="GGG94706.1"/>
    </source>
</evidence>
<organism evidence="3 4">
    <name type="scientific">Pedobacter zeae</name>
    <dbReference type="NCBI Taxonomy" id="1737356"/>
    <lineage>
        <taxon>Bacteria</taxon>
        <taxon>Pseudomonadati</taxon>
        <taxon>Bacteroidota</taxon>
        <taxon>Sphingobacteriia</taxon>
        <taxon>Sphingobacteriales</taxon>
        <taxon>Sphingobacteriaceae</taxon>
        <taxon>Pedobacter</taxon>
    </lineage>
</organism>
<dbReference type="SUPFAM" id="SSF56024">
    <property type="entry name" value="Phospholipase D/nuclease"/>
    <property type="match status" value="1"/>
</dbReference>
<accession>A0A7W6P6Q0</accession>
<dbReference type="Proteomes" id="UP000642938">
    <property type="component" value="Unassembled WGS sequence"/>
</dbReference>
<reference evidence="3 4" key="3">
    <citation type="submission" date="2020-08" db="EMBL/GenBank/DDBJ databases">
        <title>Genomic Encyclopedia of Type Strains, Phase IV (KMG-IV): sequencing the most valuable type-strain genomes for metagenomic binning, comparative biology and taxonomic classification.</title>
        <authorList>
            <person name="Goeker M."/>
        </authorList>
    </citation>
    <scope>NUCLEOTIDE SEQUENCE [LARGE SCALE GENOMIC DNA]</scope>
    <source>
        <strain evidence="3 4">DSM 100774</strain>
    </source>
</reference>
<sequence length="415" mass="48072">MILHNNIKEFLGQELTQAKEVWIASAMISRNGLKFIQEHIPKIAKQHYLIGIDLNTEPEVFVRLYANSDHNARVYKSAYTYHPKVYLILGLDDSLKAIIGSSNTTTWGLEKNVEMNFQISDQAECTKLLDWFNGLYAKGHIITPEFIDSYRASFVRMRSKVKEIDTEAASLKLELAENSGQFFTHNQHRIFKEIYHTVENDDLKELRKEVRARFLELHSRIYPAFVKEGLVNLHAHHQKKEWVSRHFFNRFSGFYINAMWLHYGKSESELAVYNNGDRSINNPSRFINNIRMQVIIHDQDVGLWLMLGRGGASLIDRKHLKNKLADLAFRTVFFDAFKNLGKGYWINAGAPVGEADIVTADQLAQIVMQSREDAYFIIGRNIYYLDNALSDKQIATTVMEAFKKLYVLYELIRHG</sequence>
<reference evidence="5" key="2">
    <citation type="journal article" date="2019" name="Int. J. Syst. Evol. Microbiol.">
        <title>The Global Catalogue of Microorganisms (GCM) 10K type strain sequencing project: providing services to taxonomists for standard genome sequencing and annotation.</title>
        <authorList>
            <consortium name="The Broad Institute Genomics Platform"/>
            <consortium name="The Broad Institute Genome Sequencing Center for Infectious Disease"/>
            <person name="Wu L."/>
            <person name="Ma J."/>
        </authorList>
    </citation>
    <scope>NUCLEOTIDE SEQUENCE [LARGE SCALE GENOMIC DNA]</scope>
    <source>
        <strain evidence="5">CGMCC 1.15287</strain>
    </source>
</reference>
<dbReference type="Gene3D" id="3.30.870.10">
    <property type="entry name" value="Endonuclease Chain A"/>
    <property type="match status" value="1"/>
</dbReference>
<feature type="domain" description="Phospholipase D-like" evidence="1">
    <location>
        <begin position="69"/>
        <end position="135"/>
    </location>
</feature>
<dbReference type="EMBL" id="BMHZ01000001">
    <property type="protein sequence ID" value="GGG94706.1"/>
    <property type="molecule type" value="Genomic_DNA"/>
</dbReference>
<reference evidence="2" key="4">
    <citation type="submission" date="2024-05" db="EMBL/GenBank/DDBJ databases">
        <authorList>
            <person name="Sun Q."/>
            <person name="Zhou Y."/>
        </authorList>
    </citation>
    <scope>NUCLEOTIDE SEQUENCE</scope>
    <source>
        <strain evidence="2">CGMCC 1.15287</strain>
    </source>
</reference>
<proteinExistence type="predicted"/>
<dbReference type="EMBL" id="JACIEF010000002">
    <property type="protein sequence ID" value="MBB4108144.1"/>
    <property type="molecule type" value="Genomic_DNA"/>
</dbReference>
<gene>
    <name evidence="2" type="ORF">GCM10007422_05210</name>
    <name evidence="3" type="ORF">GGQ60_002125</name>
</gene>
<dbReference type="InterPro" id="IPR025202">
    <property type="entry name" value="PLD-like_dom"/>
</dbReference>
<evidence type="ECO:0000313" key="5">
    <source>
        <dbReference type="Proteomes" id="UP000642938"/>
    </source>
</evidence>
<evidence type="ECO:0000313" key="3">
    <source>
        <dbReference type="EMBL" id="MBB4108144.1"/>
    </source>
</evidence>
<dbReference type="RefSeq" id="WP_183763280.1">
    <property type="nucleotide sequence ID" value="NZ_BMHZ01000001.1"/>
</dbReference>
<evidence type="ECO:0000259" key="1">
    <source>
        <dbReference type="Pfam" id="PF13091"/>
    </source>
</evidence>
<dbReference type="Proteomes" id="UP000532273">
    <property type="component" value="Unassembled WGS sequence"/>
</dbReference>
<name>A0A7W6P6Q0_9SPHI</name>
<comment type="caution">
    <text evidence="3">The sequence shown here is derived from an EMBL/GenBank/DDBJ whole genome shotgun (WGS) entry which is preliminary data.</text>
</comment>
<evidence type="ECO:0000313" key="4">
    <source>
        <dbReference type="Proteomes" id="UP000532273"/>
    </source>
</evidence>
<protein>
    <recommendedName>
        <fullName evidence="1">Phospholipase D-like domain-containing protein</fullName>
    </recommendedName>
</protein>
<dbReference type="Pfam" id="PF13091">
    <property type="entry name" value="PLDc_2"/>
    <property type="match status" value="1"/>
</dbReference>
<keyword evidence="5" id="KW-1185">Reference proteome</keyword>